<keyword evidence="3" id="KW-0808">Transferase</keyword>
<evidence type="ECO:0000313" key="5">
    <source>
        <dbReference type="EMBL" id="GFS91399.1"/>
    </source>
</evidence>
<dbReference type="EMBL" id="BMAW01004887">
    <property type="protein sequence ID" value="GFS91399.1"/>
    <property type="molecule type" value="Genomic_DNA"/>
</dbReference>
<proteinExistence type="inferred from homology"/>
<comment type="similarity">
    <text evidence="1">Belongs to the class I-like SAM-binding methyltransferase superfamily. NNMT/PNMT/TEMT family.</text>
</comment>
<evidence type="ECO:0000256" key="3">
    <source>
        <dbReference type="ARBA" id="ARBA00022679"/>
    </source>
</evidence>
<comment type="caution">
    <text evidence="5">The sequence shown here is derived from an EMBL/GenBank/DDBJ whole genome shotgun (WGS) entry which is preliminary data.</text>
</comment>
<evidence type="ECO:0000256" key="1">
    <source>
        <dbReference type="ARBA" id="ARBA00007996"/>
    </source>
</evidence>
<gene>
    <name evidence="5" type="primary">AVEN_244398_1</name>
    <name evidence="5" type="ORF">NPIL_180671</name>
</gene>
<keyword evidence="2" id="KW-0489">Methyltransferase</keyword>
<dbReference type="InterPro" id="IPR029063">
    <property type="entry name" value="SAM-dependent_MTases_sf"/>
</dbReference>
<dbReference type="SUPFAM" id="SSF53335">
    <property type="entry name" value="S-adenosyl-L-methionine-dependent methyltransferases"/>
    <property type="match status" value="1"/>
</dbReference>
<dbReference type="PROSITE" id="PS51681">
    <property type="entry name" value="SAM_MT_NNMT_PNMT_TEMT"/>
    <property type="match status" value="1"/>
</dbReference>
<dbReference type="InterPro" id="IPR000940">
    <property type="entry name" value="NNMT_TEMT_trans"/>
</dbReference>
<sequence length="264" mass="30050">MEEVDSMKEHYNANLKAKEYNAKFNRIFNMITGNFEFILRFLYNVVQSDKFKGSKTLEIGSGATVHNIASASSKYSTIVQTDYVLDNCEELKKWHAGESVLDWSQFLNMVLEIEGTKINQQSLQDLESRIRKSVKRVVRGDLLSDSILSEQELTPETSPPYDLIISVLCIETAASSFEDYVAILKRLNNLLRLGGGLVVCGYENGSPWKIGDNFFPHVKLPIEQISDAFQQAGFKICDLKMRPKTKSEYDYDYDHVFCIAAEKL</sequence>
<dbReference type="PANTHER" id="PTHR10867">
    <property type="entry name" value="NNMT/PNMT/TEMT FAMILY MEMBER"/>
    <property type="match status" value="1"/>
</dbReference>
<evidence type="ECO:0000256" key="2">
    <source>
        <dbReference type="ARBA" id="ARBA00022603"/>
    </source>
</evidence>
<keyword evidence="6" id="KW-1185">Reference proteome</keyword>
<dbReference type="Pfam" id="PF01234">
    <property type="entry name" value="NNMT_PNMT_TEMT"/>
    <property type="match status" value="1"/>
</dbReference>
<dbReference type="AlphaFoldDB" id="A0A8X6TBS2"/>
<name>A0A8X6TBS2_NEPPI</name>
<dbReference type="GO" id="GO:0005829">
    <property type="term" value="C:cytosol"/>
    <property type="evidence" value="ECO:0007669"/>
    <property type="project" value="TreeGrafter"/>
</dbReference>
<dbReference type="Gene3D" id="3.40.50.150">
    <property type="entry name" value="Vaccinia Virus protein VP39"/>
    <property type="match status" value="1"/>
</dbReference>
<dbReference type="OrthoDB" id="6416275at2759"/>
<protein>
    <submittedName>
        <fullName evidence="5">Uncharacterized protein</fullName>
    </submittedName>
</protein>
<dbReference type="GO" id="GO:0032259">
    <property type="term" value="P:methylation"/>
    <property type="evidence" value="ECO:0007669"/>
    <property type="project" value="UniProtKB-KW"/>
</dbReference>
<organism evidence="5 6">
    <name type="scientific">Nephila pilipes</name>
    <name type="common">Giant wood spider</name>
    <name type="synonym">Nephila maculata</name>
    <dbReference type="NCBI Taxonomy" id="299642"/>
    <lineage>
        <taxon>Eukaryota</taxon>
        <taxon>Metazoa</taxon>
        <taxon>Ecdysozoa</taxon>
        <taxon>Arthropoda</taxon>
        <taxon>Chelicerata</taxon>
        <taxon>Arachnida</taxon>
        <taxon>Araneae</taxon>
        <taxon>Araneomorphae</taxon>
        <taxon>Entelegynae</taxon>
        <taxon>Araneoidea</taxon>
        <taxon>Nephilidae</taxon>
        <taxon>Nephila</taxon>
    </lineage>
</organism>
<dbReference type="GO" id="GO:0008170">
    <property type="term" value="F:N-methyltransferase activity"/>
    <property type="evidence" value="ECO:0007669"/>
    <property type="project" value="TreeGrafter"/>
</dbReference>
<dbReference type="Proteomes" id="UP000887013">
    <property type="component" value="Unassembled WGS sequence"/>
</dbReference>
<evidence type="ECO:0000256" key="4">
    <source>
        <dbReference type="ARBA" id="ARBA00022691"/>
    </source>
</evidence>
<dbReference type="PANTHER" id="PTHR10867:SF17">
    <property type="entry name" value="NICOTINAMIDE N-METHYLTRANSFERASE"/>
    <property type="match status" value="1"/>
</dbReference>
<reference evidence="5" key="1">
    <citation type="submission" date="2020-08" db="EMBL/GenBank/DDBJ databases">
        <title>Multicomponent nature underlies the extraordinary mechanical properties of spider dragline silk.</title>
        <authorList>
            <person name="Kono N."/>
            <person name="Nakamura H."/>
            <person name="Mori M."/>
            <person name="Yoshida Y."/>
            <person name="Ohtoshi R."/>
            <person name="Malay A.D."/>
            <person name="Moran D.A.P."/>
            <person name="Tomita M."/>
            <person name="Numata K."/>
            <person name="Arakawa K."/>
        </authorList>
    </citation>
    <scope>NUCLEOTIDE SEQUENCE</scope>
</reference>
<evidence type="ECO:0000313" key="6">
    <source>
        <dbReference type="Proteomes" id="UP000887013"/>
    </source>
</evidence>
<keyword evidence="4" id="KW-0949">S-adenosyl-L-methionine</keyword>
<accession>A0A8X6TBS2</accession>